<feature type="domain" description="Methyltransferase type 11" evidence="1">
    <location>
        <begin position="52"/>
        <end position="135"/>
    </location>
</feature>
<dbReference type="STRING" id="56780.SYN_01163"/>
<protein>
    <submittedName>
        <fullName evidence="2">SAM-dependent methyltransferase</fullName>
        <ecNumber evidence="2">2.1.1.-</ecNumber>
    </submittedName>
</protein>
<dbReference type="SUPFAM" id="SSF53335">
    <property type="entry name" value="S-adenosyl-L-methionine-dependent methyltransferases"/>
    <property type="match status" value="1"/>
</dbReference>
<dbReference type="PANTHER" id="PTHR42912:SF80">
    <property type="entry name" value="METHYLTRANSFERASE DOMAIN-CONTAINING PROTEIN"/>
    <property type="match status" value="1"/>
</dbReference>
<dbReference type="AlphaFoldDB" id="Q2LWH0"/>
<dbReference type="InterPro" id="IPR029063">
    <property type="entry name" value="SAM-dependent_MTases_sf"/>
</dbReference>
<dbReference type="eggNOG" id="COG2226">
    <property type="taxonomic scope" value="Bacteria"/>
</dbReference>
<evidence type="ECO:0000313" key="2">
    <source>
        <dbReference type="EMBL" id="ABC78432.1"/>
    </source>
</evidence>
<name>Q2LWH0_SYNAS</name>
<dbReference type="GO" id="GO:0008757">
    <property type="term" value="F:S-adenosylmethionine-dependent methyltransferase activity"/>
    <property type="evidence" value="ECO:0007669"/>
    <property type="project" value="InterPro"/>
</dbReference>
<dbReference type="RefSeq" id="WP_011418451.1">
    <property type="nucleotide sequence ID" value="NC_007759.1"/>
</dbReference>
<dbReference type="CDD" id="cd02440">
    <property type="entry name" value="AdoMet_MTases"/>
    <property type="match status" value="1"/>
</dbReference>
<dbReference type="InterPro" id="IPR013216">
    <property type="entry name" value="Methyltransf_11"/>
</dbReference>
<proteinExistence type="predicted"/>
<keyword evidence="3" id="KW-1185">Reference proteome</keyword>
<keyword evidence="2" id="KW-0808">Transferase</keyword>
<dbReference type="GO" id="GO:0032259">
    <property type="term" value="P:methylation"/>
    <property type="evidence" value="ECO:0007669"/>
    <property type="project" value="UniProtKB-KW"/>
</dbReference>
<dbReference type="InterPro" id="IPR050508">
    <property type="entry name" value="Methyltransf_Superfamily"/>
</dbReference>
<evidence type="ECO:0000259" key="1">
    <source>
        <dbReference type="Pfam" id="PF08241"/>
    </source>
</evidence>
<dbReference type="InParanoid" id="Q2LWH0"/>
<dbReference type="HOGENOM" id="CLU_037990_14_1_7"/>
<dbReference type="Gene3D" id="3.40.50.150">
    <property type="entry name" value="Vaccinia Virus protein VP39"/>
    <property type="match status" value="1"/>
</dbReference>
<evidence type="ECO:0000313" key="3">
    <source>
        <dbReference type="Proteomes" id="UP000001933"/>
    </source>
</evidence>
<sequence>MLCARSCPVPKIVPFETHHRRYEAWFEKHEAVYISELLALRPFVPWKGRGIEIGVGSGRFAAPLGVPLGLDPSPAMLAYAASRGIETVEGVAENLPFAADTFDYALLVTTICFVDSPMEALAEAHRILKPGGRLTIGFIDRESFLGQEYLVHQNESVFYREATFYSADEVGLFLAKTGFLIDDWGQTLARPLHKICKIEPLRTGHGQCAFVVAAATKVD</sequence>
<organism evidence="2 3">
    <name type="scientific">Syntrophus aciditrophicus (strain SB)</name>
    <dbReference type="NCBI Taxonomy" id="56780"/>
    <lineage>
        <taxon>Bacteria</taxon>
        <taxon>Pseudomonadati</taxon>
        <taxon>Thermodesulfobacteriota</taxon>
        <taxon>Syntrophia</taxon>
        <taxon>Syntrophales</taxon>
        <taxon>Syntrophaceae</taxon>
        <taxon>Syntrophus</taxon>
    </lineage>
</organism>
<gene>
    <name evidence="2" type="ORF">SYN_01163</name>
</gene>
<dbReference type="EC" id="2.1.1.-" evidence="2"/>
<dbReference type="PANTHER" id="PTHR42912">
    <property type="entry name" value="METHYLTRANSFERASE"/>
    <property type="match status" value="1"/>
</dbReference>
<dbReference type="Pfam" id="PF08241">
    <property type="entry name" value="Methyltransf_11"/>
    <property type="match status" value="1"/>
</dbReference>
<accession>Q2LWH0</accession>
<reference evidence="2 3" key="1">
    <citation type="journal article" date="2007" name="Proc. Natl. Acad. Sci. U.S.A.">
        <title>The genome of Syntrophus aciditrophicus: life at the thermodynamic limit of microbial growth.</title>
        <authorList>
            <person name="McInerney M.J."/>
            <person name="Rohlin L."/>
            <person name="Mouttaki H."/>
            <person name="Kim U."/>
            <person name="Krupp R.S."/>
            <person name="Rios-Hernandez L."/>
            <person name="Sieber J."/>
            <person name="Struchtemeyer C.G."/>
            <person name="Bhattacharyya A."/>
            <person name="Campbell J.W."/>
            <person name="Gunsalus R.P."/>
        </authorList>
    </citation>
    <scope>NUCLEOTIDE SEQUENCE [LARGE SCALE GENOMIC DNA]</scope>
    <source>
        <strain evidence="2 3">SB</strain>
    </source>
</reference>
<dbReference type="EMBL" id="CP000252">
    <property type="protein sequence ID" value="ABC78432.1"/>
    <property type="molecule type" value="Genomic_DNA"/>
</dbReference>
<keyword evidence="2" id="KW-0489">Methyltransferase</keyword>
<dbReference type="Proteomes" id="UP000001933">
    <property type="component" value="Chromosome"/>
</dbReference>
<dbReference type="KEGG" id="sat:SYN_01163"/>